<dbReference type="EMBL" id="JAWNGG020000103">
    <property type="protein sequence ID" value="KAK9301920.1"/>
    <property type="molecule type" value="Genomic_DNA"/>
</dbReference>
<dbReference type="InterPro" id="IPR025724">
    <property type="entry name" value="GAG-pre-integrase_dom"/>
</dbReference>
<evidence type="ECO:0000313" key="3">
    <source>
        <dbReference type="Proteomes" id="UP001432146"/>
    </source>
</evidence>
<comment type="caution">
    <text evidence="2">The sequence shown here is derived from an EMBL/GenBank/DDBJ whole genome shotgun (WGS) entry which is preliminary data.</text>
</comment>
<dbReference type="AlphaFoldDB" id="A0AAW0ZW63"/>
<gene>
    <name evidence="2" type="ORF">QLX08_005918</name>
</gene>
<sequence length="174" mass="19734">MIRSRSWSLLCALMSTSSHQNWYIHQGVTQHMTRKKNWIQEYKDSYNHTVIVVNNSLEIMGSGVDVVLKVPIAKVSNGLYKLDLESAYAQLATNNTDSQIWHKRLGHMSDKCIASLQQGLATGINYKITVRLPTPVACINGKQARQRFNKQGKQKTNDVLELLHTDVCLIEHTN</sequence>
<dbReference type="Pfam" id="PF13976">
    <property type="entry name" value="gag_pre-integrs"/>
    <property type="match status" value="1"/>
</dbReference>
<proteinExistence type="predicted"/>
<keyword evidence="3" id="KW-1185">Reference proteome</keyword>
<name>A0AAW0ZW63_9HYME</name>
<evidence type="ECO:0000313" key="2">
    <source>
        <dbReference type="EMBL" id="KAK9301920.1"/>
    </source>
</evidence>
<dbReference type="Proteomes" id="UP001432146">
    <property type="component" value="Unassembled WGS sequence"/>
</dbReference>
<accession>A0AAW0ZW63</accession>
<evidence type="ECO:0000259" key="1">
    <source>
        <dbReference type="Pfam" id="PF13976"/>
    </source>
</evidence>
<organism evidence="2 3">
    <name type="scientific">Tetragonisca angustula</name>
    <dbReference type="NCBI Taxonomy" id="166442"/>
    <lineage>
        <taxon>Eukaryota</taxon>
        <taxon>Metazoa</taxon>
        <taxon>Ecdysozoa</taxon>
        <taxon>Arthropoda</taxon>
        <taxon>Hexapoda</taxon>
        <taxon>Insecta</taxon>
        <taxon>Pterygota</taxon>
        <taxon>Neoptera</taxon>
        <taxon>Endopterygota</taxon>
        <taxon>Hymenoptera</taxon>
        <taxon>Apocrita</taxon>
        <taxon>Aculeata</taxon>
        <taxon>Apoidea</taxon>
        <taxon>Anthophila</taxon>
        <taxon>Apidae</taxon>
        <taxon>Tetragonisca</taxon>
    </lineage>
</organism>
<reference evidence="2 3" key="1">
    <citation type="submission" date="2024-05" db="EMBL/GenBank/DDBJ databases">
        <title>The nuclear and mitochondrial genome assemblies of Tetragonisca angustula (Apidae: Meliponini), a tiny yet remarkable pollinator in the Neotropics.</title>
        <authorList>
            <person name="Ferrari R."/>
            <person name="Ricardo P.C."/>
            <person name="Dias F.C."/>
            <person name="Araujo N.S."/>
            <person name="Soares D.O."/>
            <person name="Zhou Q.-S."/>
            <person name="Zhu C.-D."/>
            <person name="Coutinho L."/>
            <person name="Airas M.C."/>
            <person name="Batista T.M."/>
        </authorList>
    </citation>
    <scope>NUCLEOTIDE SEQUENCE [LARGE SCALE GENOMIC DNA]</scope>
    <source>
        <strain evidence="2">ASF017062</strain>
        <tissue evidence="2">Abdomen</tissue>
    </source>
</reference>
<feature type="domain" description="GAG-pre-integrase" evidence="1">
    <location>
        <begin position="78"/>
        <end position="125"/>
    </location>
</feature>
<protein>
    <recommendedName>
        <fullName evidence="1">GAG-pre-integrase domain-containing protein</fullName>
    </recommendedName>
</protein>